<keyword evidence="2" id="KW-1185">Reference proteome</keyword>
<sequence length="186" mass="20583">MTALQGLPEILRGAILGWLSAADGAAWLRCGAGQEKRLRRLSELQARLRPLTQEVLQWPLLMEPTRAALQWASWPCENYEAAALRHWALRPAAGDWNVAVHLADMDYEDVIYLDAAAREFPARARRAARFLAAAASRLDVGLFSQNLLEEARGGSEGILLLFVIDGFEGSLFVPDEFVDPAGFHVD</sequence>
<gene>
    <name evidence="1" type="ORF">EVOR1521_LOCUS13955</name>
</gene>
<evidence type="ECO:0000313" key="1">
    <source>
        <dbReference type="EMBL" id="CAJ1387998.1"/>
    </source>
</evidence>
<dbReference type="Proteomes" id="UP001178507">
    <property type="component" value="Unassembled WGS sequence"/>
</dbReference>
<name>A0AA36IJQ4_9DINO</name>
<reference evidence="1" key="1">
    <citation type="submission" date="2023-08" db="EMBL/GenBank/DDBJ databases">
        <authorList>
            <person name="Chen Y."/>
            <person name="Shah S."/>
            <person name="Dougan E. K."/>
            <person name="Thang M."/>
            <person name="Chan C."/>
        </authorList>
    </citation>
    <scope>NUCLEOTIDE SEQUENCE</scope>
</reference>
<dbReference type="EMBL" id="CAUJNA010001618">
    <property type="protein sequence ID" value="CAJ1387998.1"/>
    <property type="molecule type" value="Genomic_DNA"/>
</dbReference>
<accession>A0AA36IJQ4</accession>
<evidence type="ECO:0000313" key="2">
    <source>
        <dbReference type="Proteomes" id="UP001178507"/>
    </source>
</evidence>
<dbReference type="AlphaFoldDB" id="A0AA36IJQ4"/>
<comment type="caution">
    <text evidence="1">The sequence shown here is derived from an EMBL/GenBank/DDBJ whole genome shotgun (WGS) entry which is preliminary data.</text>
</comment>
<organism evidence="1 2">
    <name type="scientific">Effrenium voratum</name>
    <dbReference type="NCBI Taxonomy" id="2562239"/>
    <lineage>
        <taxon>Eukaryota</taxon>
        <taxon>Sar</taxon>
        <taxon>Alveolata</taxon>
        <taxon>Dinophyceae</taxon>
        <taxon>Suessiales</taxon>
        <taxon>Symbiodiniaceae</taxon>
        <taxon>Effrenium</taxon>
    </lineage>
</organism>
<protein>
    <submittedName>
        <fullName evidence="1">Uncharacterized protein</fullName>
    </submittedName>
</protein>
<proteinExistence type="predicted"/>